<evidence type="ECO:0000313" key="2">
    <source>
        <dbReference type="EMBL" id="MBW4545427.1"/>
    </source>
</evidence>
<organism evidence="2 3">
    <name type="scientific">Symplocastrum torsivum CPER-KK1</name>
    <dbReference type="NCBI Taxonomy" id="450513"/>
    <lineage>
        <taxon>Bacteria</taxon>
        <taxon>Bacillati</taxon>
        <taxon>Cyanobacteriota</taxon>
        <taxon>Cyanophyceae</taxon>
        <taxon>Oscillatoriophycideae</taxon>
        <taxon>Oscillatoriales</taxon>
        <taxon>Microcoleaceae</taxon>
        <taxon>Symplocastrum</taxon>
    </lineage>
</organism>
<evidence type="ECO:0000313" key="3">
    <source>
        <dbReference type="Proteomes" id="UP000753908"/>
    </source>
</evidence>
<feature type="compositionally biased region" description="Pro residues" evidence="1">
    <location>
        <begin position="99"/>
        <end position="109"/>
    </location>
</feature>
<gene>
    <name evidence="2" type="ORF">KME25_13410</name>
</gene>
<name>A0A951UA38_9CYAN</name>
<dbReference type="Proteomes" id="UP000753908">
    <property type="component" value="Unassembled WGS sequence"/>
</dbReference>
<sequence length="117" mass="13007">MTEQKHNSPPCHIERSPARIVTEIFINSVSTVSSRSNFEEFCQLLDVKADKYAEEKWRLLNQLVALLNNLDLLTLTKIIEAGSPNLELSVQSEEQGLIEPPPLAEPPSPEASNDIAP</sequence>
<reference evidence="2" key="2">
    <citation type="journal article" date="2022" name="Microbiol. Resour. Announc.">
        <title>Metagenome Sequencing to Explore Phylogenomics of Terrestrial Cyanobacteria.</title>
        <authorList>
            <person name="Ward R.D."/>
            <person name="Stajich J.E."/>
            <person name="Johansen J.R."/>
            <person name="Huntemann M."/>
            <person name="Clum A."/>
            <person name="Foster B."/>
            <person name="Foster B."/>
            <person name="Roux S."/>
            <person name="Palaniappan K."/>
            <person name="Varghese N."/>
            <person name="Mukherjee S."/>
            <person name="Reddy T.B.K."/>
            <person name="Daum C."/>
            <person name="Copeland A."/>
            <person name="Chen I.A."/>
            <person name="Ivanova N.N."/>
            <person name="Kyrpides N.C."/>
            <person name="Shapiro N."/>
            <person name="Eloe-Fadrosh E.A."/>
            <person name="Pietrasiak N."/>
        </authorList>
    </citation>
    <scope>NUCLEOTIDE SEQUENCE</scope>
    <source>
        <strain evidence="2">CPER-KK1</strain>
    </source>
</reference>
<dbReference type="EMBL" id="JAHHIF010000015">
    <property type="protein sequence ID" value="MBW4545427.1"/>
    <property type="molecule type" value="Genomic_DNA"/>
</dbReference>
<reference evidence="2" key="1">
    <citation type="submission" date="2021-05" db="EMBL/GenBank/DDBJ databases">
        <authorList>
            <person name="Pietrasiak N."/>
            <person name="Ward R."/>
            <person name="Stajich J.E."/>
            <person name="Kurbessoian T."/>
        </authorList>
    </citation>
    <scope>NUCLEOTIDE SEQUENCE</scope>
    <source>
        <strain evidence="2">CPER-KK1</strain>
    </source>
</reference>
<evidence type="ECO:0000256" key="1">
    <source>
        <dbReference type="SAM" id="MobiDB-lite"/>
    </source>
</evidence>
<accession>A0A951UA38</accession>
<comment type="caution">
    <text evidence="2">The sequence shown here is derived from an EMBL/GenBank/DDBJ whole genome shotgun (WGS) entry which is preliminary data.</text>
</comment>
<feature type="region of interest" description="Disordered" evidence="1">
    <location>
        <begin position="90"/>
        <end position="117"/>
    </location>
</feature>
<dbReference type="AlphaFoldDB" id="A0A951UA38"/>
<protein>
    <submittedName>
        <fullName evidence="2">Uncharacterized protein</fullName>
    </submittedName>
</protein>
<proteinExistence type="predicted"/>